<evidence type="ECO:0000313" key="9">
    <source>
        <dbReference type="EMBL" id="WFD39351.1"/>
    </source>
</evidence>
<reference evidence="9" key="1">
    <citation type="submission" date="2023-03" db="EMBL/GenBank/DDBJ databases">
        <title>Mating type loci evolution in Malassezia.</title>
        <authorList>
            <person name="Coelho M.A."/>
        </authorList>
    </citation>
    <scope>NUCLEOTIDE SEQUENCE</scope>
    <source>
        <strain evidence="9">CBS 9431</strain>
    </source>
</reference>
<feature type="region of interest" description="Disordered" evidence="8">
    <location>
        <begin position="27"/>
        <end position="58"/>
    </location>
</feature>
<evidence type="ECO:0000256" key="1">
    <source>
        <dbReference type="ARBA" id="ARBA00004173"/>
    </source>
</evidence>
<dbReference type="Proteomes" id="UP001217754">
    <property type="component" value="Chromosome 3"/>
</dbReference>
<evidence type="ECO:0000256" key="7">
    <source>
        <dbReference type="ARBA" id="ARBA00035421"/>
    </source>
</evidence>
<evidence type="ECO:0000256" key="8">
    <source>
        <dbReference type="SAM" id="MobiDB-lite"/>
    </source>
</evidence>
<keyword evidence="10" id="KW-1185">Reference proteome</keyword>
<dbReference type="GeneID" id="85225974"/>
<comment type="subcellular location">
    <subcellularLocation>
        <location evidence="1">Mitochondrion</location>
    </subcellularLocation>
</comment>
<evidence type="ECO:0000256" key="3">
    <source>
        <dbReference type="ARBA" id="ARBA00022980"/>
    </source>
</evidence>
<dbReference type="PANTHER" id="PTHR37799:SF1">
    <property type="entry name" value="SMALL RIBOSOMAL SUBUNIT PROTEIN MS23"/>
    <property type="match status" value="1"/>
</dbReference>
<keyword evidence="4" id="KW-0496">Mitochondrion</keyword>
<proteinExistence type="inferred from homology"/>
<accession>A0AAF0EYF3</accession>
<dbReference type="AlphaFoldDB" id="A0AAF0EYF3"/>
<evidence type="ECO:0000256" key="4">
    <source>
        <dbReference type="ARBA" id="ARBA00023128"/>
    </source>
</evidence>
<gene>
    <name evidence="9" type="primary">RSM25</name>
    <name evidence="9" type="ORF">MJAP1_002323</name>
</gene>
<feature type="region of interest" description="Disordered" evidence="8">
    <location>
        <begin position="275"/>
        <end position="294"/>
    </location>
</feature>
<feature type="compositionally biased region" description="Basic and acidic residues" evidence="8">
    <location>
        <begin position="45"/>
        <end position="58"/>
    </location>
</feature>
<feature type="compositionally biased region" description="Low complexity" evidence="8">
    <location>
        <begin position="283"/>
        <end position="294"/>
    </location>
</feature>
<evidence type="ECO:0000256" key="6">
    <source>
        <dbReference type="ARBA" id="ARBA00035137"/>
    </source>
</evidence>
<dbReference type="PANTHER" id="PTHR37799">
    <property type="entry name" value="37S RIBOSOMAL PROTEIN S25, MITOCHONDRIAL"/>
    <property type="match status" value="1"/>
</dbReference>
<keyword evidence="5" id="KW-0687">Ribonucleoprotein</keyword>
<dbReference type="EMBL" id="CP119960">
    <property type="protein sequence ID" value="WFD39351.1"/>
    <property type="molecule type" value="Genomic_DNA"/>
</dbReference>
<comment type="similarity">
    <text evidence="2">Belongs to the mitochondrion-specific ribosomal protein mS23 family.</text>
</comment>
<name>A0AAF0EYF3_9BASI</name>
<evidence type="ECO:0000313" key="10">
    <source>
        <dbReference type="Proteomes" id="UP001217754"/>
    </source>
</evidence>
<organism evidence="9 10">
    <name type="scientific">Malassezia japonica</name>
    <dbReference type="NCBI Taxonomy" id="223818"/>
    <lineage>
        <taxon>Eukaryota</taxon>
        <taxon>Fungi</taxon>
        <taxon>Dikarya</taxon>
        <taxon>Basidiomycota</taxon>
        <taxon>Ustilaginomycotina</taxon>
        <taxon>Malasseziomycetes</taxon>
        <taxon>Malasseziales</taxon>
        <taxon>Malasseziaceae</taxon>
        <taxon>Malassezia</taxon>
    </lineage>
</organism>
<feature type="region of interest" description="Disordered" evidence="8">
    <location>
        <begin position="68"/>
        <end position="87"/>
    </location>
</feature>
<evidence type="ECO:0000256" key="5">
    <source>
        <dbReference type="ARBA" id="ARBA00023274"/>
    </source>
</evidence>
<keyword evidence="3" id="KW-0689">Ribosomal protein</keyword>
<dbReference type="Pfam" id="PF13741">
    <property type="entry name" value="MRP-S25"/>
    <property type="match status" value="1"/>
</dbReference>
<dbReference type="GO" id="GO:0005763">
    <property type="term" value="C:mitochondrial small ribosomal subunit"/>
    <property type="evidence" value="ECO:0007669"/>
    <property type="project" value="InterPro"/>
</dbReference>
<evidence type="ECO:0000256" key="2">
    <source>
        <dbReference type="ARBA" id="ARBA00009864"/>
    </source>
</evidence>
<dbReference type="RefSeq" id="XP_060122248.1">
    <property type="nucleotide sequence ID" value="XM_060266265.1"/>
</dbReference>
<dbReference type="InterPro" id="IPR016939">
    <property type="entry name" value="Ribosomal_mS23_fun"/>
</dbReference>
<sequence length="308" mass="34327">MPRRIPIQVTQTVSRLLEGGYVKKPPAWYEPTLRHPPAIIPPRQENQRPDSDLPRSLRSEVRQSVLEAANAKQGRSNMNSRKKLRAQLPPLRPQPIVYDADRIRRQFFRDHPWEAKRAATLVEMDYVLQANPEPAIPEGELPELHHWSRMNPSVEDVIQCTIRTSEESTLSLSQAYRRTIAAYHAIQAEREHRIRYANYEARSLGADLGPSETDRGFAKEQRELDKWAAVAGKDVGAPVTDAPTPAGTIARKKRIDAQFTGGDAYLHAASKVSRGEASAYETPAPSGAKTAADATASDDFVGIARALR</sequence>
<dbReference type="GO" id="GO:0003735">
    <property type="term" value="F:structural constituent of ribosome"/>
    <property type="evidence" value="ECO:0007669"/>
    <property type="project" value="InterPro"/>
</dbReference>
<protein>
    <recommendedName>
        <fullName evidence="6">Small ribosomal subunit protein mS23</fullName>
    </recommendedName>
    <alternativeName>
        <fullName evidence="7">37S ribosomal protein S25, mitochondrial</fullName>
    </alternativeName>
</protein>